<sequence length="97" mass="10755">MITHIVFFKLAEPTADNIGRTKELLESMAGKIPQLQYLEVGADIIRSERSYDLALTTKFASMDDLQAYQVHPYHAGTIIPHMKAVSSSVVAVDYQSA</sequence>
<gene>
    <name evidence="2" type="ORF">GURASL_32960</name>
</gene>
<dbReference type="Gene3D" id="3.30.70.100">
    <property type="match status" value="1"/>
</dbReference>
<evidence type="ECO:0000313" key="2">
    <source>
        <dbReference type="EMBL" id="BDV44373.1"/>
    </source>
</evidence>
<protein>
    <submittedName>
        <fullName evidence="2">Stress responsive protein</fullName>
    </submittedName>
</protein>
<dbReference type="EMBL" id="AP027151">
    <property type="protein sequence ID" value="BDV44373.1"/>
    <property type="molecule type" value="Genomic_DNA"/>
</dbReference>
<dbReference type="SMART" id="SM00886">
    <property type="entry name" value="Dabb"/>
    <property type="match status" value="1"/>
</dbReference>
<dbReference type="SUPFAM" id="SSF54909">
    <property type="entry name" value="Dimeric alpha+beta barrel"/>
    <property type="match status" value="1"/>
</dbReference>
<dbReference type="InterPro" id="IPR013097">
    <property type="entry name" value="Dabb"/>
</dbReference>
<evidence type="ECO:0000259" key="1">
    <source>
        <dbReference type="PROSITE" id="PS51502"/>
    </source>
</evidence>
<proteinExistence type="predicted"/>
<dbReference type="PROSITE" id="PS51502">
    <property type="entry name" value="S_R_A_B_BARREL"/>
    <property type="match status" value="1"/>
</dbReference>
<evidence type="ECO:0000313" key="3">
    <source>
        <dbReference type="Proteomes" id="UP001317705"/>
    </source>
</evidence>
<dbReference type="Proteomes" id="UP001317705">
    <property type="component" value="Chromosome"/>
</dbReference>
<dbReference type="PANTHER" id="PTHR37832:SF1">
    <property type="entry name" value="STRESS-RESPONSE A_B BARREL DOMAIN-CONTAINING PROTEIN"/>
    <property type="match status" value="1"/>
</dbReference>
<feature type="domain" description="Stress-response A/B barrel" evidence="1">
    <location>
        <begin position="2"/>
        <end position="94"/>
    </location>
</feature>
<reference evidence="2 3" key="1">
    <citation type="submission" date="2022-12" db="EMBL/GenBank/DDBJ databases">
        <title>Polyphasic characterization of Geotalea uranireducens NIT-SL11 newly isolated from a complex of sewage sludge and microbially reduced graphene oxide.</title>
        <authorList>
            <person name="Xie L."/>
            <person name="Yoshida N."/>
            <person name="Meng L."/>
        </authorList>
    </citation>
    <scope>NUCLEOTIDE SEQUENCE [LARGE SCALE GENOMIC DNA]</scope>
    <source>
        <strain evidence="2 3">NIT-SL11</strain>
    </source>
</reference>
<dbReference type="RefSeq" id="WP_282000477.1">
    <property type="nucleotide sequence ID" value="NZ_AP027151.1"/>
</dbReference>
<accession>A0ABM8EPI1</accession>
<name>A0ABM8EPI1_9BACT</name>
<dbReference type="Pfam" id="PF07876">
    <property type="entry name" value="Dabb"/>
    <property type="match status" value="1"/>
</dbReference>
<keyword evidence="3" id="KW-1185">Reference proteome</keyword>
<dbReference type="InterPro" id="IPR011008">
    <property type="entry name" value="Dimeric_a/b-barrel"/>
</dbReference>
<organism evidence="2 3">
    <name type="scientific">Geotalea uraniireducens</name>
    <dbReference type="NCBI Taxonomy" id="351604"/>
    <lineage>
        <taxon>Bacteria</taxon>
        <taxon>Pseudomonadati</taxon>
        <taxon>Thermodesulfobacteriota</taxon>
        <taxon>Desulfuromonadia</taxon>
        <taxon>Geobacterales</taxon>
        <taxon>Geobacteraceae</taxon>
        <taxon>Geotalea</taxon>
    </lineage>
</organism>
<dbReference type="PANTHER" id="PTHR37832">
    <property type="entry name" value="BLL2683 PROTEIN"/>
    <property type="match status" value="1"/>
</dbReference>